<feature type="compositionally biased region" description="Acidic residues" evidence="2">
    <location>
        <begin position="1032"/>
        <end position="1041"/>
    </location>
</feature>
<feature type="region of interest" description="Disordered" evidence="2">
    <location>
        <begin position="1018"/>
        <end position="1043"/>
    </location>
</feature>
<dbReference type="EMBL" id="BX284601">
    <property type="protein sequence ID" value="CCD66811.1"/>
    <property type="molecule type" value="Genomic_DNA"/>
</dbReference>
<dbReference type="eggNOG" id="ENOG502QPW5">
    <property type="taxonomic scope" value="Eukaryota"/>
</dbReference>
<dbReference type="UCSC" id="C35E7.5a">
    <property type="organism name" value="c. elegans"/>
</dbReference>
<dbReference type="OrthoDB" id="5876156at2759"/>
<dbReference type="AGR" id="WB:WBGene00016457"/>
<evidence type="ECO:0007829" key="6">
    <source>
        <dbReference type="PeptideAtlas" id="O61771"/>
    </source>
</evidence>
<dbReference type="ExpressionAtlas" id="O61771">
    <property type="expression patterns" value="baseline and differential"/>
</dbReference>
<proteinExistence type="evidence at protein level"/>
<organism evidence="3 4">
    <name type="scientific">Caenorhabditis elegans</name>
    <dbReference type="NCBI Taxonomy" id="6239"/>
    <lineage>
        <taxon>Eukaryota</taxon>
        <taxon>Metazoa</taxon>
        <taxon>Ecdysozoa</taxon>
        <taxon>Nematoda</taxon>
        <taxon>Chromadorea</taxon>
        <taxon>Rhabditida</taxon>
        <taxon>Rhabditina</taxon>
        <taxon>Rhabditomorpha</taxon>
        <taxon>Rhabditoidea</taxon>
        <taxon>Rhabditidae</taxon>
        <taxon>Peloderinae</taxon>
        <taxon>Caenorhabditis</taxon>
    </lineage>
</organism>
<dbReference type="GO" id="GO:0006914">
    <property type="term" value="P:autophagy"/>
    <property type="evidence" value="ECO:0007669"/>
    <property type="project" value="InterPro"/>
</dbReference>
<dbReference type="GO" id="GO:0005737">
    <property type="term" value="C:cytoplasm"/>
    <property type="evidence" value="ECO:0000318"/>
    <property type="project" value="GO_Central"/>
</dbReference>
<dbReference type="RefSeq" id="NP_492830.1">
    <property type="nucleotide sequence ID" value="NM_060429.6"/>
</dbReference>
<feature type="compositionally biased region" description="Acidic residues" evidence="2">
    <location>
        <begin position="872"/>
        <end position="938"/>
    </location>
</feature>
<dbReference type="OMA" id="PSFVRCE"/>
<dbReference type="SMR" id="O61771"/>
<dbReference type="Proteomes" id="UP000001940">
    <property type="component" value="Chromosome I"/>
</dbReference>
<protein>
    <submittedName>
        <fullName evidence="3">Ig-like domain-containing protein</fullName>
    </submittedName>
</protein>
<dbReference type="PeptideAtlas" id="O61771"/>
<evidence type="ECO:0000313" key="5">
    <source>
        <dbReference type="WormBase" id="C35E7.5a"/>
    </source>
</evidence>
<dbReference type="Bgee" id="WBGene00016457">
    <property type="expression patterns" value="Expressed in embryo and 3 other cell types or tissues"/>
</dbReference>
<keyword evidence="1" id="KW-0175">Coiled coil</keyword>
<dbReference type="CTD" id="172989"/>
<gene>
    <name evidence="3 5" type="ORF">C35E7.5</name>
    <name evidence="3" type="ORF">CELE_C35E7.5</name>
</gene>
<feature type="region of interest" description="Disordered" evidence="2">
    <location>
        <begin position="868"/>
        <end position="945"/>
    </location>
</feature>
<dbReference type="PANTHER" id="PTHR21504">
    <property type="entry name" value="IG-LIKE DOMAIN-CONTAINING PROTEIN-RELATED-RELATED"/>
    <property type="match status" value="1"/>
</dbReference>
<dbReference type="HOGENOM" id="CLU_006854_0_0_1"/>
<evidence type="ECO:0000313" key="4">
    <source>
        <dbReference type="Proteomes" id="UP000001940"/>
    </source>
</evidence>
<dbReference type="DIP" id="DIP-24345N"/>
<evidence type="ECO:0000313" key="3">
    <source>
        <dbReference type="EMBL" id="CCD66811.1"/>
    </source>
</evidence>
<dbReference type="KEGG" id="cel:CELE_C35E7.5"/>
<evidence type="ECO:0000256" key="1">
    <source>
        <dbReference type="SAM" id="Coils"/>
    </source>
</evidence>
<dbReference type="AlphaFoldDB" id="O61771"/>
<name>O61771_CAEEL</name>
<evidence type="ECO:0000256" key="2">
    <source>
        <dbReference type="SAM" id="MobiDB-lite"/>
    </source>
</evidence>
<dbReference type="PaxDb" id="6239-C35E7.5a"/>
<reference evidence="3 4" key="1">
    <citation type="journal article" date="1998" name="Science">
        <title>Genome sequence of the nematode C. elegans: a platform for investigating biology.</title>
        <authorList>
            <consortium name="The C. elegans sequencing consortium"/>
            <person name="Sulson J.E."/>
            <person name="Waterston R."/>
        </authorList>
    </citation>
    <scope>NUCLEOTIDE SEQUENCE [LARGE SCALE GENOMIC DNA]</scope>
    <source>
        <strain evidence="3 4">Bristol N2</strain>
    </source>
</reference>
<keyword evidence="6" id="KW-1267">Proteomics identification</keyword>
<dbReference type="WormBase" id="C35E7.5a">
    <property type="protein sequence ID" value="CE17518"/>
    <property type="gene ID" value="WBGene00016457"/>
</dbReference>
<dbReference type="InParanoid" id="O61771"/>
<dbReference type="InterPro" id="IPR039908">
    <property type="entry name" value="Sepa-1"/>
</dbReference>
<dbReference type="STRING" id="6239.C35E7.5a.2"/>
<dbReference type="PIR" id="T33074">
    <property type="entry name" value="T33074"/>
</dbReference>
<keyword evidence="4" id="KW-1185">Reference proteome</keyword>
<dbReference type="FunCoup" id="O61771">
    <property type="interactions" value="277"/>
</dbReference>
<feature type="coiled-coil region" evidence="1">
    <location>
        <begin position="505"/>
        <end position="553"/>
    </location>
</feature>
<sequence>MSVSTLLKTESHPESVMETDLTLLYSRRCKTNDIIIFCKNAARNGGVFKYQLKTELLPWRRVECVCCEYKEQRLLEKMVEMMKDIPLELEPELEVDERRFMNVNLEIMCSEYCEQCDEMTIFAKDTDEEFPMTFNPKTQSFTYSKCKECIENTKFAIRRHYLNQQISKLAGTPLPYQDRKGKELISLQVTWLNKEQGNMEYFVNPDGNISKYQWNEKFQYFDHVRTLDVETLASGSINKMLGIVEEKFSTAFAARMRLIQVNTEQLLWAGERMSSSQLGSLPPVSKPEKKLVVLQDGTECLVIRKDRVSSNGLYKFDTISFKDGSVKPYRRNDTTRQYELFKSEYFEAFGLFSVETEVEESERYSLDWDLTPKTIVSCTHNDRTLFTAFNNFTQTDGFYFYNSSTGHVHEHSGCSTCKSSVIDSSQVIASSISPFTRCAIILKTNKEGRFIKVGLNECSRKYEAMAPLKVMNVHVPVPQSNGWRKIQTVEDVLNVYGKYQVEANKKMVDEAVEKHREAISSLEKECNMHLESLKKMNDSRKEFEVLNAELEKKVFDLKKVLEMEQGKIAEMLKNKEREAAHKKQQEMINAPPVFDFNLFPKCCSFCPHIGQFVITAFDEVTKSTRSYIFSPKTAHFHYQSTCELCPRVICYSTVLPNWTIMPMQCERSKWPCLLLTNQEGRLIKVAFDAKINTFIAVKPSQVLEEIVEVQNSGMTTKKTLEIPSYDTTRPVLYPNFRVYCSHIKDVLINAYNSHAKSNAFYYYNKITGSFEEHVGCDHCSKSSLNHSIPSLQNVITSTSPYTDNAVILVSSKDRSLNILGFRSNNMGFANFPYNVVMLKEDLKGSEEPLTDLTVESLVEKVETLEVTKKVEVEDDSDCLDEDEDEEEYEDEDEEESEEDEDEEEDEDSEEDEDEEEYEDEESEYEDEEEDEEEEEEEGKENNEEKKVQNEIKHYIKLVNSKAAIFDQLAIAFSLAKPETQSNFKEMFSNKKAFNERVGVEFDNNTWKKMQSVLAKVTREDDVESTTTALEPSDIEDNEDAEYTSTALEPSDFEDNCDFESTATAVEPLDFEESLSMDVTQQNESFEGVEHVEAEDDTQSTTTALEPSDIEDNCDVESTTTAVEPLDFEDDNSLDITQESDSLELMEHVEAEDDTKSTTTALEPSDIEDNDLELVSDLSDDNSSISMISSTSTAIEFSIADDSGSSMGSDISYLDRDMDFASDKESLVSESNYQDFMDPTIHASFTASQIAEADQNFPGCILS</sequence>
<dbReference type="PANTHER" id="PTHR21504:SF4">
    <property type="entry name" value="IG-LIKE DOMAIN-CONTAINING PROTEIN"/>
    <property type="match status" value="1"/>
</dbReference>
<dbReference type="GeneID" id="172989"/>
<accession>O61771</accession>